<reference evidence="7" key="2">
    <citation type="submission" date="2025-09" db="UniProtKB">
        <authorList>
            <consortium name="Ensembl"/>
        </authorList>
    </citation>
    <scope>IDENTIFICATION</scope>
</reference>
<dbReference type="InterPro" id="IPR036910">
    <property type="entry name" value="HMG_box_dom_sf"/>
</dbReference>
<dbReference type="Gene3D" id="1.10.30.10">
    <property type="entry name" value="High mobility group box domain"/>
    <property type="match status" value="1"/>
</dbReference>
<proteinExistence type="predicted"/>
<dbReference type="GO" id="GO:0003677">
    <property type="term" value="F:DNA binding"/>
    <property type="evidence" value="ECO:0007669"/>
    <property type="project" value="UniProtKB-KW"/>
</dbReference>
<dbReference type="GO" id="GO:0005634">
    <property type="term" value="C:nucleus"/>
    <property type="evidence" value="ECO:0007669"/>
    <property type="project" value="UniProtKB-SubCell"/>
</dbReference>
<dbReference type="CDD" id="cd00084">
    <property type="entry name" value="HMG-box_SF"/>
    <property type="match status" value="1"/>
</dbReference>
<evidence type="ECO:0000256" key="2">
    <source>
        <dbReference type="ARBA" id="ARBA00022737"/>
    </source>
</evidence>
<protein>
    <submittedName>
        <fullName evidence="7">Uncharacterized protein</fullName>
    </submittedName>
</protein>
<dbReference type="Gene3D" id="3.90.1460.10">
    <property type="entry name" value="GTF2I-like"/>
    <property type="match status" value="1"/>
</dbReference>
<evidence type="ECO:0000256" key="1">
    <source>
        <dbReference type="ARBA" id="ARBA00004123"/>
    </source>
</evidence>
<evidence type="ECO:0000256" key="6">
    <source>
        <dbReference type="ARBA" id="ARBA00023242"/>
    </source>
</evidence>
<evidence type="ECO:0000256" key="4">
    <source>
        <dbReference type="ARBA" id="ARBA00023125"/>
    </source>
</evidence>
<dbReference type="PROSITE" id="PS51139">
    <property type="entry name" value="GTF2I"/>
    <property type="match status" value="1"/>
</dbReference>
<dbReference type="Ensembl" id="ENSMALT00000026018.1">
    <property type="protein sequence ID" value="ENSMALP00000025544.1"/>
    <property type="gene ID" value="ENSMALG00000017749.1"/>
</dbReference>
<keyword evidence="5" id="KW-0804">Transcription</keyword>
<evidence type="ECO:0000256" key="3">
    <source>
        <dbReference type="ARBA" id="ARBA00023015"/>
    </source>
</evidence>
<keyword evidence="6" id="KW-0539">Nucleus</keyword>
<evidence type="ECO:0000256" key="5">
    <source>
        <dbReference type="ARBA" id="ARBA00023163"/>
    </source>
</evidence>
<keyword evidence="8" id="KW-1185">Reference proteome</keyword>
<dbReference type="InterPro" id="IPR036647">
    <property type="entry name" value="GTF2I-like_rpt_sf"/>
</dbReference>
<dbReference type="Pfam" id="PF02946">
    <property type="entry name" value="GTF2I"/>
    <property type="match status" value="1"/>
</dbReference>
<name>A0A3Q3JYZ5_MONAL</name>
<dbReference type="InterPro" id="IPR004212">
    <property type="entry name" value="GTF2I"/>
</dbReference>
<dbReference type="SUPFAM" id="SSF117773">
    <property type="entry name" value="GTF2I-like repeat"/>
    <property type="match status" value="1"/>
</dbReference>
<reference evidence="7" key="1">
    <citation type="submission" date="2025-08" db="UniProtKB">
        <authorList>
            <consortium name="Ensembl"/>
        </authorList>
    </citation>
    <scope>IDENTIFICATION</scope>
</reference>
<accession>A0A3Q3JYZ5</accession>
<dbReference type="SUPFAM" id="SSF47095">
    <property type="entry name" value="HMG-box"/>
    <property type="match status" value="1"/>
</dbReference>
<evidence type="ECO:0000313" key="8">
    <source>
        <dbReference type="Proteomes" id="UP000261600"/>
    </source>
</evidence>
<organism evidence="7 8">
    <name type="scientific">Monopterus albus</name>
    <name type="common">Swamp eel</name>
    <dbReference type="NCBI Taxonomy" id="43700"/>
    <lineage>
        <taxon>Eukaryota</taxon>
        <taxon>Metazoa</taxon>
        <taxon>Chordata</taxon>
        <taxon>Craniata</taxon>
        <taxon>Vertebrata</taxon>
        <taxon>Euteleostomi</taxon>
        <taxon>Actinopterygii</taxon>
        <taxon>Neopterygii</taxon>
        <taxon>Teleostei</taxon>
        <taxon>Neoteleostei</taxon>
        <taxon>Acanthomorphata</taxon>
        <taxon>Anabantaria</taxon>
        <taxon>Synbranchiformes</taxon>
        <taxon>Synbranchidae</taxon>
        <taxon>Monopterus</taxon>
    </lineage>
</organism>
<evidence type="ECO:0000313" key="7">
    <source>
        <dbReference type="Ensembl" id="ENSMALP00000025544.1"/>
    </source>
</evidence>
<dbReference type="STRING" id="43700.ENSMALP00000025544"/>
<comment type="subcellular location">
    <subcellularLocation>
        <location evidence="1">Nucleus</location>
    </subcellularLocation>
</comment>
<keyword evidence="2" id="KW-0677">Repeat</keyword>
<keyword evidence="4" id="KW-0238">DNA-binding</keyword>
<keyword evidence="3" id="KW-0805">Transcription regulation</keyword>
<dbReference type="Proteomes" id="UP000261600">
    <property type="component" value="Unplaced"/>
</dbReference>
<dbReference type="AlphaFoldDB" id="A0A3Q3JYZ5"/>
<sequence length="360" mass="40005">MTSVGSPLIPAAAEATGLAPAVIENWIGNYKRSLKAPSDRRPRKPKLHTRELSAYNLFCRDLLRNKGTLRDIKPRWSSLGEEQKNNYLEEAAALKAEGKTQHLSPEMRELKVKKHLKQLKLEVSSLEALGVETAVLSLDRLKADSEVHKVSSRGAAGFLDSADTVNSFAMHFKGAHRSASTTKEPVSVMVKRVQELFNQKYKEAGGDGRLPYQSLLNQSITIHVAGLPNGITLKKPSFYGRLQLEEILKAAEQISFQIGPLDPVTCSLCVVDSSDICCVCYTHFNNDKKNSHTTVAHEAILQPQLALGTSSAQQTFLTFLPTIHPQSCFPSYLYSHLIMIIITFIWPSMLHTRNLFPVQN</sequence>